<dbReference type="AlphaFoldDB" id="A0A841E556"/>
<feature type="compositionally biased region" description="Basic and acidic residues" evidence="1">
    <location>
        <begin position="431"/>
        <end position="445"/>
    </location>
</feature>
<feature type="compositionally biased region" description="Low complexity" evidence="1">
    <location>
        <begin position="509"/>
        <end position="521"/>
    </location>
</feature>
<organism evidence="3 4">
    <name type="scientific">Streptomonospora salina</name>
    <dbReference type="NCBI Taxonomy" id="104205"/>
    <lineage>
        <taxon>Bacteria</taxon>
        <taxon>Bacillati</taxon>
        <taxon>Actinomycetota</taxon>
        <taxon>Actinomycetes</taxon>
        <taxon>Streptosporangiales</taxon>
        <taxon>Nocardiopsidaceae</taxon>
        <taxon>Streptomonospora</taxon>
    </lineage>
</organism>
<feature type="compositionally biased region" description="Low complexity" evidence="1">
    <location>
        <begin position="769"/>
        <end position="780"/>
    </location>
</feature>
<feature type="region of interest" description="Disordered" evidence="1">
    <location>
        <begin position="1"/>
        <end position="931"/>
    </location>
</feature>
<feature type="transmembrane region" description="Helical" evidence="2">
    <location>
        <begin position="997"/>
        <end position="1020"/>
    </location>
</feature>
<comment type="caution">
    <text evidence="3">The sequence shown here is derived from an EMBL/GenBank/DDBJ whole genome shotgun (WGS) entry which is preliminary data.</text>
</comment>
<feature type="compositionally biased region" description="Low complexity" evidence="1">
    <location>
        <begin position="640"/>
        <end position="676"/>
    </location>
</feature>
<feature type="compositionally biased region" description="Low complexity" evidence="1">
    <location>
        <begin position="859"/>
        <end position="885"/>
    </location>
</feature>
<keyword evidence="2" id="KW-0812">Transmembrane</keyword>
<feature type="compositionally biased region" description="Gly residues" evidence="1">
    <location>
        <begin position="886"/>
        <end position="902"/>
    </location>
</feature>
<feature type="compositionally biased region" description="Gly residues" evidence="1">
    <location>
        <begin position="565"/>
        <end position="576"/>
    </location>
</feature>
<feature type="compositionally biased region" description="Basic and acidic residues" evidence="1">
    <location>
        <begin position="904"/>
        <end position="925"/>
    </location>
</feature>
<keyword evidence="2" id="KW-1133">Transmembrane helix</keyword>
<feature type="compositionally biased region" description="Low complexity" evidence="1">
    <location>
        <begin position="225"/>
        <end position="246"/>
    </location>
</feature>
<evidence type="ECO:0008006" key="5">
    <source>
        <dbReference type="Google" id="ProtNLM"/>
    </source>
</evidence>
<name>A0A841E556_9ACTN</name>
<feature type="compositionally biased region" description="Basic and acidic residues" evidence="1">
    <location>
        <begin position="413"/>
        <end position="423"/>
    </location>
</feature>
<keyword evidence="4" id="KW-1185">Reference proteome</keyword>
<feature type="compositionally biased region" description="Low complexity" evidence="1">
    <location>
        <begin position="183"/>
        <end position="199"/>
    </location>
</feature>
<gene>
    <name evidence="3" type="ORF">HNR25_001663</name>
</gene>
<keyword evidence="2" id="KW-0472">Membrane</keyword>
<feature type="transmembrane region" description="Helical" evidence="2">
    <location>
        <begin position="955"/>
        <end position="976"/>
    </location>
</feature>
<dbReference type="RefSeq" id="WP_184634094.1">
    <property type="nucleotide sequence ID" value="NZ_BAABKT010000023.1"/>
</dbReference>
<evidence type="ECO:0000256" key="2">
    <source>
        <dbReference type="SAM" id="Phobius"/>
    </source>
</evidence>
<accession>A0A841E556</accession>
<evidence type="ECO:0000313" key="4">
    <source>
        <dbReference type="Proteomes" id="UP000578077"/>
    </source>
</evidence>
<feature type="compositionally biased region" description="Basic and acidic residues" evidence="1">
    <location>
        <begin position="754"/>
        <end position="768"/>
    </location>
</feature>
<proteinExistence type="predicted"/>
<feature type="compositionally biased region" description="Basic and acidic residues" evidence="1">
    <location>
        <begin position="483"/>
        <end position="496"/>
    </location>
</feature>
<sequence length="1026" mass="101613">MTDNGGQRYIPPDGDHNARTETADSWFTPSGDRHRTQSQYQDSYDGAAEGDEPDRSGPAGADRERSAFPNSGGYPGMGGDRPGMAEPYPSALGDLGLPGDRRGASTGPASDGQAPPPFTRPYAAPSDEAGHSGTDGADGQEGSVGRPADPGEAPGTGFPPGAGYAETDAPEPDTGYGPGSTGPGYRLPDTPAAAPGDAPLSTVEGAGGYPGFGSTVRAGTGGAADGARGAPLGEPPAGGEYAAGTARGRDSGEWPAAGAAPYGSGPGTEPFPAGGPEAEAGTPGPRHPSDAAGTADGDAPGTVPPGIPSDVRSDPVAGDEPGGTERRTEGPGGYGPAGDPFAGTGPSPLGTAGAAEPRPYSESGRSAPSAPSPGSPGWDTGRQRPDSYEDSAADPPGAPPPASATGPGPDPYGDARRSAESAADRGTSAYGDRRADRGSSEEPRRAPSGAEDPAGAAGRSPGYGTDSAAGDPRRYASGAGYRLDPDPGSEPRRETGDGDPFDPAGSRGPGDATPGPDAADAYGDELSRPYSRWIGADSSGGPEPWRPPEPSARPSDALGDPAPGPGTGQDGAGGTASGNTWAFSRDDTRLPEDVRRTVEEQRRKRRDGSPEYTTANLTRQEDEGGSPDGPESGRGGGATAPSPAADLGDDPLAAIAAQQARARAADGAAADPVTDGGPAGPGSPEPEGSGPVRAPAGDELGPDLRGPSSPPAGDELGPDRRGGGPAPAAGDGAFPGGRSGDPAPYGASAAAEPYGRRGEYEESGEHRSSAASAASPGSAPDGPWEAERGAAFDGYGSSGPQGREPEGPGADGGHESSGSFARSHPGYSEYADRRGPESGRDGLAGPGAPDEESAHRRPAAGGPDGPDTAAMDLPGPGAYGDDAGAYGPGGAEGAPDGGGAGYDGQDREARSSRDPIREEFPDFDRPLGGTAGDDYPGYDNIDHWPDTAPEASATLWLGISALVPLIGLLTGVAALVTGPRATRAIRRSEDGLEGLNLVRLGTVLAWVGIGLSLLETAVYAGGVVLS</sequence>
<protein>
    <recommendedName>
        <fullName evidence="5">DUF4190 domain-containing protein</fullName>
    </recommendedName>
</protein>
<feature type="compositionally biased region" description="Low complexity" evidence="1">
    <location>
        <begin position="255"/>
        <end position="301"/>
    </location>
</feature>
<feature type="compositionally biased region" description="Basic and acidic residues" evidence="1">
    <location>
        <begin position="830"/>
        <end position="840"/>
    </location>
</feature>
<dbReference type="EMBL" id="JACHLY010000001">
    <property type="protein sequence ID" value="MBB5997912.1"/>
    <property type="molecule type" value="Genomic_DNA"/>
</dbReference>
<feature type="compositionally biased region" description="Basic and acidic residues" evidence="1">
    <location>
        <begin position="584"/>
        <end position="602"/>
    </location>
</feature>
<feature type="compositionally biased region" description="Basic and acidic residues" evidence="1">
    <location>
        <begin position="13"/>
        <end position="22"/>
    </location>
</feature>
<evidence type="ECO:0000313" key="3">
    <source>
        <dbReference type="EMBL" id="MBB5997912.1"/>
    </source>
</evidence>
<reference evidence="3 4" key="1">
    <citation type="submission" date="2020-08" db="EMBL/GenBank/DDBJ databases">
        <title>Sequencing the genomes of 1000 actinobacteria strains.</title>
        <authorList>
            <person name="Klenk H.-P."/>
        </authorList>
    </citation>
    <scope>NUCLEOTIDE SEQUENCE [LARGE SCALE GENOMIC DNA]</scope>
    <source>
        <strain evidence="3 4">DSM 44593</strain>
    </source>
</reference>
<dbReference type="Proteomes" id="UP000578077">
    <property type="component" value="Unassembled WGS sequence"/>
</dbReference>
<evidence type="ECO:0000256" key="1">
    <source>
        <dbReference type="SAM" id="MobiDB-lite"/>
    </source>
</evidence>